<dbReference type="PANTHER" id="PTHR11733">
    <property type="entry name" value="ZINC METALLOPROTEASE FAMILY M13 NEPRILYSIN-RELATED"/>
    <property type="match status" value="1"/>
</dbReference>
<dbReference type="Pfam" id="PF05649">
    <property type="entry name" value="Peptidase_M13_N"/>
    <property type="match status" value="1"/>
</dbReference>
<feature type="transmembrane region" description="Helical" evidence="3">
    <location>
        <begin position="84"/>
        <end position="106"/>
    </location>
</feature>
<evidence type="ECO:0000256" key="3">
    <source>
        <dbReference type="SAM" id="Phobius"/>
    </source>
</evidence>
<keyword evidence="3" id="KW-0472">Membrane</keyword>
<dbReference type="AlphaFoldDB" id="A0A921YY58"/>
<dbReference type="GO" id="GO:0005886">
    <property type="term" value="C:plasma membrane"/>
    <property type="evidence" value="ECO:0007669"/>
    <property type="project" value="UniProtKB-SubCell"/>
</dbReference>
<dbReference type="GO" id="GO:0004222">
    <property type="term" value="F:metalloendopeptidase activity"/>
    <property type="evidence" value="ECO:0007669"/>
    <property type="project" value="InterPro"/>
</dbReference>
<sequence>MKLIIRFITVSQTARRDVYMSYLCGFRVKTLRHGKKVLNKVFEKISFGVCRKLYRKMKYRVKDPRKIGNHSLEYKLERTVQIQFVLIGVLGLLLLAFAVYTSVLFITDYYRPKICLSEECVGSASRILQSMNRDADPCQDFYEFACGGWIKQNPVPEWSVSWYQLDKARAQLAKVLRELLEEENDDGLPEAVLKAKTFYRTCVDTNKLEEVGIKPLQEVLQKLGLSPSPPVTANANFTWEVTAGRGRRMLGLNVLLNVKVEEGVRNNSRYRILIDQVSPGFNKAFLLKPTWFARELALYHKHVKAMIALIDQKIDAHNFADDVLEFSKKLASIMTSERQRRSGDHLTYDMTIEELQGSRNRPAQWKEHDWEQYLNLVFANTSVTLDPQHDRVIVKDMPYLKRLSVLLNETKPIRIERFLWWNMFSAIAPLTLDAFRQLNFELSKAMYETPQRTPRWKICTTETNYNLGDALSYLYVKRYFDDNSRLKALEMIGDVREAFAETIQKVDWMDASTKFQTLKKLKEIRNLVGFPKWLLTDEQLNKHYQDIEVVEGNLFETYMNLMWITVKKSLELLGEIPDRNAWVSSATTVNAYYWNTRNSICKCDFKSNLFQGLLS</sequence>
<evidence type="ECO:0000256" key="2">
    <source>
        <dbReference type="ARBA" id="ARBA00007357"/>
    </source>
</evidence>
<protein>
    <recommendedName>
        <fullName evidence="4">Peptidase M13 N-terminal domain-containing protein</fullName>
    </recommendedName>
</protein>
<dbReference type="InterPro" id="IPR000718">
    <property type="entry name" value="Peptidase_M13"/>
</dbReference>
<dbReference type="GO" id="GO:0016485">
    <property type="term" value="P:protein processing"/>
    <property type="evidence" value="ECO:0007669"/>
    <property type="project" value="TreeGrafter"/>
</dbReference>
<evidence type="ECO:0000256" key="1">
    <source>
        <dbReference type="ARBA" id="ARBA00004401"/>
    </source>
</evidence>
<evidence type="ECO:0000313" key="5">
    <source>
        <dbReference type="EMBL" id="KAG6447822.1"/>
    </source>
</evidence>
<feature type="domain" description="Peptidase M13 N-terminal" evidence="4">
    <location>
        <begin position="137"/>
        <end position="531"/>
    </location>
</feature>
<dbReference type="EMBL" id="JH668349">
    <property type="protein sequence ID" value="KAG6447822.1"/>
    <property type="molecule type" value="Genomic_DNA"/>
</dbReference>
<organism evidence="5 6">
    <name type="scientific">Manduca sexta</name>
    <name type="common">Tobacco hawkmoth</name>
    <name type="synonym">Tobacco hornworm</name>
    <dbReference type="NCBI Taxonomy" id="7130"/>
    <lineage>
        <taxon>Eukaryota</taxon>
        <taxon>Metazoa</taxon>
        <taxon>Ecdysozoa</taxon>
        <taxon>Arthropoda</taxon>
        <taxon>Hexapoda</taxon>
        <taxon>Insecta</taxon>
        <taxon>Pterygota</taxon>
        <taxon>Neoptera</taxon>
        <taxon>Endopterygota</taxon>
        <taxon>Lepidoptera</taxon>
        <taxon>Glossata</taxon>
        <taxon>Ditrysia</taxon>
        <taxon>Bombycoidea</taxon>
        <taxon>Sphingidae</taxon>
        <taxon>Sphinginae</taxon>
        <taxon>Sphingini</taxon>
        <taxon>Manduca</taxon>
    </lineage>
</organism>
<dbReference type="PROSITE" id="PS51885">
    <property type="entry name" value="NEPRILYSIN"/>
    <property type="match status" value="1"/>
</dbReference>
<gene>
    <name evidence="5" type="ORF">O3G_MSEX005180</name>
</gene>
<accession>A0A921YY58</accession>
<comment type="subcellular location">
    <subcellularLocation>
        <location evidence="1">Cell membrane</location>
        <topology evidence="1">Single-pass type II membrane protein</topology>
    </subcellularLocation>
</comment>
<reference evidence="5" key="2">
    <citation type="submission" date="2020-12" db="EMBL/GenBank/DDBJ databases">
        <authorList>
            <person name="Kanost M."/>
        </authorList>
    </citation>
    <scope>NUCLEOTIDE SEQUENCE</scope>
</reference>
<comment type="caution">
    <text evidence="5">The sequence shown here is derived from an EMBL/GenBank/DDBJ whole genome shotgun (WGS) entry which is preliminary data.</text>
</comment>
<dbReference type="Proteomes" id="UP000791440">
    <property type="component" value="Unassembled WGS sequence"/>
</dbReference>
<evidence type="ECO:0000313" key="6">
    <source>
        <dbReference type="Proteomes" id="UP000791440"/>
    </source>
</evidence>
<comment type="similarity">
    <text evidence="2">Belongs to the peptidase M13 family.</text>
</comment>
<keyword evidence="3" id="KW-1133">Transmembrane helix</keyword>
<keyword evidence="6" id="KW-1185">Reference proteome</keyword>
<evidence type="ECO:0000259" key="4">
    <source>
        <dbReference type="Pfam" id="PF05649"/>
    </source>
</evidence>
<name>A0A921YY58_MANSE</name>
<proteinExistence type="inferred from homology"/>
<dbReference type="CDD" id="cd08662">
    <property type="entry name" value="M13"/>
    <property type="match status" value="1"/>
</dbReference>
<dbReference type="InterPro" id="IPR008753">
    <property type="entry name" value="Peptidase_M13_N"/>
</dbReference>
<reference evidence="5" key="1">
    <citation type="journal article" date="2016" name="Insect Biochem. Mol. Biol.">
        <title>Multifaceted biological insights from a draft genome sequence of the tobacco hornworm moth, Manduca sexta.</title>
        <authorList>
            <person name="Kanost M.R."/>
            <person name="Arrese E.L."/>
            <person name="Cao X."/>
            <person name="Chen Y.R."/>
            <person name="Chellapilla S."/>
            <person name="Goldsmith M.R."/>
            <person name="Grosse-Wilde E."/>
            <person name="Heckel D.G."/>
            <person name="Herndon N."/>
            <person name="Jiang H."/>
            <person name="Papanicolaou A."/>
            <person name="Qu J."/>
            <person name="Soulages J.L."/>
            <person name="Vogel H."/>
            <person name="Walters J."/>
            <person name="Waterhouse R.M."/>
            <person name="Ahn S.J."/>
            <person name="Almeida F.C."/>
            <person name="An C."/>
            <person name="Aqrawi P."/>
            <person name="Bretschneider A."/>
            <person name="Bryant W.B."/>
            <person name="Bucks S."/>
            <person name="Chao H."/>
            <person name="Chevignon G."/>
            <person name="Christen J.M."/>
            <person name="Clarke D.F."/>
            <person name="Dittmer N.T."/>
            <person name="Ferguson L.C.F."/>
            <person name="Garavelou S."/>
            <person name="Gordon K.H.J."/>
            <person name="Gunaratna R.T."/>
            <person name="Han Y."/>
            <person name="Hauser F."/>
            <person name="He Y."/>
            <person name="Heidel-Fischer H."/>
            <person name="Hirsh A."/>
            <person name="Hu Y."/>
            <person name="Jiang H."/>
            <person name="Kalra D."/>
            <person name="Klinner C."/>
            <person name="Konig C."/>
            <person name="Kovar C."/>
            <person name="Kroll A.R."/>
            <person name="Kuwar S.S."/>
            <person name="Lee S.L."/>
            <person name="Lehman R."/>
            <person name="Li K."/>
            <person name="Li Z."/>
            <person name="Liang H."/>
            <person name="Lovelace S."/>
            <person name="Lu Z."/>
            <person name="Mansfield J.H."/>
            <person name="McCulloch K.J."/>
            <person name="Mathew T."/>
            <person name="Morton B."/>
            <person name="Muzny D.M."/>
            <person name="Neunemann D."/>
            <person name="Ongeri F."/>
            <person name="Pauchet Y."/>
            <person name="Pu L.L."/>
            <person name="Pyrousis I."/>
            <person name="Rao X.J."/>
            <person name="Redding A."/>
            <person name="Roesel C."/>
            <person name="Sanchez-Gracia A."/>
            <person name="Schaack S."/>
            <person name="Shukla A."/>
            <person name="Tetreau G."/>
            <person name="Wang Y."/>
            <person name="Xiong G.H."/>
            <person name="Traut W."/>
            <person name="Walsh T.K."/>
            <person name="Worley K.C."/>
            <person name="Wu D."/>
            <person name="Wu W."/>
            <person name="Wu Y.Q."/>
            <person name="Zhang X."/>
            <person name="Zou Z."/>
            <person name="Zucker H."/>
            <person name="Briscoe A.D."/>
            <person name="Burmester T."/>
            <person name="Clem R.J."/>
            <person name="Feyereisen R."/>
            <person name="Grimmelikhuijzen C.J.P."/>
            <person name="Hamodrakas S.J."/>
            <person name="Hansson B.S."/>
            <person name="Huguet E."/>
            <person name="Jermiin L.S."/>
            <person name="Lan Q."/>
            <person name="Lehman H.K."/>
            <person name="Lorenzen M."/>
            <person name="Merzendorfer H."/>
            <person name="Michalopoulos I."/>
            <person name="Morton D.B."/>
            <person name="Muthukrishnan S."/>
            <person name="Oakeshott J.G."/>
            <person name="Palmer W."/>
            <person name="Park Y."/>
            <person name="Passarelli A.L."/>
            <person name="Rozas J."/>
            <person name="Schwartz L.M."/>
            <person name="Smith W."/>
            <person name="Southgate A."/>
            <person name="Vilcinskas A."/>
            <person name="Vogt R."/>
            <person name="Wang P."/>
            <person name="Werren J."/>
            <person name="Yu X.Q."/>
            <person name="Zhou J.J."/>
            <person name="Brown S.J."/>
            <person name="Scherer S.E."/>
            <person name="Richards S."/>
            <person name="Blissard G.W."/>
        </authorList>
    </citation>
    <scope>NUCLEOTIDE SEQUENCE</scope>
</reference>
<keyword evidence="3" id="KW-0812">Transmembrane</keyword>
<dbReference type="PANTHER" id="PTHR11733:SF133">
    <property type="entry name" value="PHOSPHATE-REGULATING NEUTRAL ENDOPEPTIDASE PHEX"/>
    <property type="match status" value="1"/>
</dbReference>